<dbReference type="EMBL" id="AXCN02000418">
    <property type="status" value="NOT_ANNOTATED_CDS"/>
    <property type="molecule type" value="Genomic_DNA"/>
</dbReference>
<organism evidence="5 6">
    <name type="scientific">Anopheles farauti</name>
    <dbReference type="NCBI Taxonomy" id="69004"/>
    <lineage>
        <taxon>Eukaryota</taxon>
        <taxon>Metazoa</taxon>
        <taxon>Ecdysozoa</taxon>
        <taxon>Arthropoda</taxon>
        <taxon>Hexapoda</taxon>
        <taxon>Insecta</taxon>
        <taxon>Pterygota</taxon>
        <taxon>Neoptera</taxon>
        <taxon>Endopterygota</taxon>
        <taxon>Diptera</taxon>
        <taxon>Nematocera</taxon>
        <taxon>Culicoidea</taxon>
        <taxon>Culicidae</taxon>
        <taxon>Anophelinae</taxon>
        <taxon>Anopheles</taxon>
    </lineage>
</organism>
<dbReference type="SUPFAM" id="SSF57610">
    <property type="entry name" value="Thyroglobulin type-1 domain"/>
    <property type="match status" value="2"/>
</dbReference>
<feature type="chain" id="PRO_5008132393" description="Thyroglobulin type-1 domain-containing protein" evidence="3">
    <location>
        <begin position="25"/>
        <end position="330"/>
    </location>
</feature>
<evidence type="ECO:0000259" key="4">
    <source>
        <dbReference type="PROSITE" id="PS51162"/>
    </source>
</evidence>
<dbReference type="CDD" id="cd00191">
    <property type="entry name" value="TY"/>
    <property type="match status" value="1"/>
</dbReference>
<proteinExistence type="predicted"/>
<evidence type="ECO:0000256" key="3">
    <source>
        <dbReference type="SAM" id="SignalP"/>
    </source>
</evidence>
<keyword evidence="1 2" id="KW-1015">Disulfide bond</keyword>
<dbReference type="InterPro" id="IPR036857">
    <property type="entry name" value="Thyroglobulin_1_sf"/>
</dbReference>
<protein>
    <recommendedName>
        <fullName evidence="4">Thyroglobulin type-1 domain-containing protein</fullName>
    </recommendedName>
</protein>
<dbReference type="VEuPathDB" id="VectorBase:AFAF004575"/>
<comment type="caution">
    <text evidence="2">Lacks conserved residue(s) required for the propagation of feature annotation.</text>
</comment>
<accession>A0A182Q7H4</accession>
<dbReference type="PROSITE" id="PS51162">
    <property type="entry name" value="THYROGLOBULIN_1_2"/>
    <property type="match status" value="1"/>
</dbReference>
<dbReference type="EnsemblMetazoa" id="AFAF004575-RA">
    <property type="protein sequence ID" value="AFAF004575-PA"/>
    <property type="gene ID" value="AFAF004575"/>
</dbReference>
<feature type="signal peptide" evidence="3">
    <location>
        <begin position="1"/>
        <end position="24"/>
    </location>
</feature>
<evidence type="ECO:0000313" key="6">
    <source>
        <dbReference type="Proteomes" id="UP000075886"/>
    </source>
</evidence>
<keyword evidence="6" id="KW-1185">Reference proteome</keyword>
<dbReference type="Pfam" id="PF00086">
    <property type="entry name" value="Thyroglobulin_1"/>
    <property type="match status" value="1"/>
</dbReference>
<dbReference type="AlphaFoldDB" id="A0A182Q7H4"/>
<dbReference type="Proteomes" id="UP000075886">
    <property type="component" value="Unassembled WGS sequence"/>
</dbReference>
<reference evidence="6" key="1">
    <citation type="submission" date="2014-01" db="EMBL/GenBank/DDBJ databases">
        <title>The Genome Sequence of Anopheles farauti FAR1 (V2).</title>
        <authorList>
            <consortium name="The Broad Institute Genomics Platform"/>
            <person name="Neafsey D.E."/>
            <person name="Besansky N."/>
            <person name="Howell P."/>
            <person name="Walton C."/>
            <person name="Young S.K."/>
            <person name="Zeng Q."/>
            <person name="Gargeya S."/>
            <person name="Fitzgerald M."/>
            <person name="Haas B."/>
            <person name="Abouelleil A."/>
            <person name="Allen A.W."/>
            <person name="Alvarado L."/>
            <person name="Arachchi H.M."/>
            <person name="Berlin A.M."/>
            <person name="Chapman S.B."/>
            <person name="Gainer-Dewar J."/>
            <person name="Goldberg J."/>
            <person name="Griggs A."/>
            <person name="Gujja S."/>
            <person name="Hansen M."/>
            <person name="Howarth C."/>
            <person name="Imamovic A."/>
            <person name="Ireland A."/>
            <person name="Larimer J."/>
            <person name="McCowan C."/>
            <person name="Murphy C."/>
            <person name="Pearson M."/>
            <person name="Poon T.W."/>
            <person name="Priest M."/>
            <person name="Roberts A."/>
            <person name="Saif S."/>
            <person name="Shea T."/>
            <person name="Sisk P."/>
            <person name="Sykes S."/>
            <person name="Wortman J."/>
            <person name="Nusbaum C."/>
            <person name="Birren B."/>
        </authorList>
    </citation>
    <scope>NUCLEOTIDE SEQUENCE [LARGE SCALE GENOMIC DNA]</scope>
    <source>
        <strain evidence="6">FAR1</strain>
    </source>
</reference>
<evidence type="ECO:0000256" key="2">
    <source>
        <dbReference type="PROSITE-ProRule" id="PRU00500"/>
    </source>
</evidence>
<dbReference type="InterPro" id="IPR000716">
    <property type="entry name" value="Thyroglobulin_1"/>
</dbReference>
<reference evidence="5" key="2">
    <citation type="submission" date="2020-05" db="UniProtKB">
        <authorList>
            <consortium name="EnsemblMetazoa"/>
        </authorList>
    </citation>
    <scope>IDENTIFICATION</scope>
    <source>
        <strain evidence="5">FAR1</strain>
    </source>
</reference>
<dbReference type="Gene3D" id="4.10.800.10">
    <property type="entry name" value="Thyroglobulin type-1"/>
    <property type="match status" value="1"/>
</dbReference>
<sequence>MTPTMVKSLTCWAVLLILLNPSSAELVPSCASVFGCLSFSVDTSCPNPDEFWSPTAVLGGCCPGCVKGLPLGTPCGDAFVTEGPETSVTPCAPGLVCGDGSVCQLNTTCSRRRAELEAEGRFDVTLHCTQSGNYEKLQCDRGVCWCADPQTGSQTPGTRAVPEDLWNLLPCYNETLHGAQYLRRCESVAFSQTLQRKQFIIRGHTGVTFTNALCGYDGSHGWYSIEGQECVLTQRVEIAACTWHDGTKIDPYRTSLQTLPAMNCNCARDEKLFAMYGRRMELACEGNGNYVPLQSRNGALFCVDPDGFVVAQNVPEKTNCAQFIFGASVI</sequence>
<dbReference type="STRING" id="69004.A0A182Q7H4"/>
<feature type="disulfide bond" evidence="2">
    <location>
        <begin position="109"/>
        <end position="128"/>
    </location>
</feature>
<keyword evidence="3" id="KW-0732">Signal</keyword>
<feature type="domain" description="Thyroglobulin type-1" evidence="4">
    <location>
        <begin position="106"/>
        <end position="171"/>
    </location>
</feature>
<evidence type="ECO:0000313" key="5">
    <source>
        <dbReference type="EnsemblMetazoa" id="AFAF004575-PA"/>
    </source>
</evidence>
<dbReference type="SMART" id="SM00211">
    <property type="entry name" value="TY"/>
    <property type="match status" value="1"/>
</dbReference>
<name>A0A182Q7H4_9DIPT</name>
<evidence type="ECO:0000256" key="1">
    <source>
        <dbReference type="ARBA" id="ARBA00023157"/>
    </source>
</evidence>